<evidence type="ECO:0000313" key="9">
    <source>
        <dbReference type="WBParaSite" id="ASIM_0002107701-mRNA-1"/>
    </source>
</evidence>
<dbReference type="InterPro" id="IPR050799">
    <property type="entry name" value="ZIP_Transporter"/>
</dbReference>
<keyword evidence="8" id="KW-1185">Reference proteome</keyword>
<evidence type="ECO:0000256" key="2">
    <source>
        <dbReference type="ARBA" id="ARBA00006939"/>
    </source>
</evidence>
<name>A0A0M3KJA5_ANISI</name>
<dbReference type="PANTHER" id="PTHR12191">
    <property type="entry name" value="SOLUTE CARRIER FAMILY 39"/>
    <property type="match status" value="1"/>
</dbReference>
<reference evidence="7 8" key="2">
    <citation type="submission" date="2018-11" db="EMBL/GenBank/DDBJ databases">
        <authorList>
            <consortium name="Pathogen Informatics"/>
        </authorList>
    </citation>
    <scope>NUCLEOTIDE SEQUENCE [LARGE SCALE GENOMIC DNA]</scope>
</reference>
<proteinExistence type="inferred from homology"/>
<comment type="subcellular location">
    <subcellularLocation>
        <location evidence="1">Membrane</location>
        <topology evidence="1">Multi-pass membrane protein</topology>
    </subcellularLocation>
</comment>
<dbReference type="GO" id="GO:0005385">
    <property type="term" value="F:zinc ion transmembrane transporter activity"/>
    <property type="evidence" value="ECO:0007669"/>
    <property type="project" value="TreeGrafter"/>
</dbReference>
<dbReference type="Proteomes" id="UP000267096">
    <property type="component" value="Unassembled WGS sequence"/>
</dbReference>
<feature type="transmembrane region" description="Helical" evidence="6">
    <location>
        <begin position="129"/>
        <end position="147"/>
    </location>
</feature>
<evidence type="ECO:0000256" key="3">
    <source>
        <dbReference type="ARBA" id="ARBA00022692"/>
    </source>
</evidence>
<dbReference type="EMBL" id="UYRR01039646">
    <property type="protein sequence ID" value="VDK77034.1"/>
    <property type="molecule type" value="Genomic_DNA"/>
</dbReference>
<reference evidence="9" key="1">
    <citation type="submission" date="2017-02" db="UniProtKB">
        <authorList>
            <consortium name="WormBaseParasite"/>
        </authorList>
    </citation>
    <scope>IDENTIFICATION</scope>
</reference>
<keyword evidence="3 6" id="KW-0812">Transmembrane</keyword>
<dbReference type="WBParaSite" id="ASIM_0002107701-mRNA-1">
    <property type="protein sequence ID" value="ASIM_0002107701-mRNA-1"/>
    <property type="gene ID" value="ASIM_0002107701"/>
</dbReference>
<dbReference type="Pfam" id="PF02535">
    <property type="entry name" value="Zip"/>
    <property type="match status" value="1"/>
</dbReference>
<gene>
    <name evidence="7" type="ORF">ASIM_LOCUS20455</name>
</gene>
<evidence type="ECO:0000313" key="8">
    <source>
        <dbReference type="Proteomes" id="UP000267096"/>
    </source>
</evidence>
<dbReference type="InterPro" id="IPR003689">
    <property type="entry name" value="ZIP"/>
</dbReference>
<dbReference type="GO" id="GO:0005886">
    <property type="term" value="C:plasma membrane"/>
    <property type="evidence" value="ECO:0007669"/>
    <property type="project" value="TreeGrafter"/>
</dbReference>
<organism evidence="9">
    <name type="scientific">Anisakis simplex</name>
    <name type="common">Herring worm</name>
    <dbReference type="NCBI Taxonomy" id="6269"/>
    <lineage>
        <taxon>Eukaryota</taxon>
        <taxon>Metazoa</taxon>
        <taxon>Ecdysozoa</taxon>
        <taxon>Nematoda</taxon>
        <taxon>Chromadorea</taxon>
        <taxon>Rhabditida</taxon>
        <taxon>Spirurina</taxon>
        <taxon>Ascaridomorpha</taxon>
        <taxon>Ascaridoidea</taxon>
        <taxon>Anisakidae</taxon>
        <taxon>Anisakis</taxon>
        <taxon>Anisakis simplex complex</taxon>
    </lineage>
</organism>
<dbReference type="AlphaFoldDB" id="A0A0M3KJA5"/>
<comment type="similarity">
    <text evidence="2">Belongs to the ZIP transporter (TC 2.A.5) family.</text>
</comment>
<accession>A0A0M3KJA5</accession>
<dbReference type="GO" id="GO:0140410">
    <property type="term" value="F:monoatomic cation:bicarbonate symporter activity"/>
    <property type="evidence" value="ECO:0007669"/>
    <property type="project" value="TreeGrafter"/>
</dbReference>
<evidence type="ECO:0000256" key="6">
    <source>
        <dbReference type="SAM" id="Phobius"/>
    </source>
</evidence>
<evidence type="ECO:0000313" key="7">
    <source>
        <dbReference type="EMBL" id="VDK77034.1"/>
    </source>
</evidence>
<evidence type="ECO:0000256" key="1">
    <source>
        <dbReference type="ARBA" id="ARBA00004141"/>
    </source>
</evidence>
<sequence>MQRGSVLIFYSEEIISQKKLVCQHGFTSEEDAPCTSLAKEPIVFCGLRSAACMILFGDAVHNFIDGVAVGASFALSSRLGLTTSDFAVLLESGLSVRKALSLNLLSALTAFGGLFVGLAAISVENAVEWLLALTAGMFLYVAWLDMVSG</sequence>
<protein>
    <submittedName>
        <fullName evidence="9">Solute carrier family 39 (Zinc transporter), member 14</fullName>
    </submittedName>
</protein>
<evidence type="ECO:0000256" key="5">
    <source>
        <dbReference type="ARBA" id="ARBA00023136"/>
    </source>
</evidence>
<feature type="transmembrane region" description="Helical" evidence="6">
    <location>
        <begin position="102"/>
        <end position="123"/>
    </location>
</feature>
<dbReference type="OrthoDB" id="200954at2759"/>
<dbReference type="GO" id="GO:0030003">
    <property type="term" value="P:intracellular monoatomic cation homeostasis"/>
    <property type="evidence" value="ECO:0007669"/>
    <property type="project" value="TreeGrafter"/>
</dbReference>
<dbReference type="PANTHER" id="PTHR12191:SF37">
    <property type="entry name" value="ZINC TRANSPORTER FOI"/>
    <property type="match status" value="1"/>
</dbReference>
<evidence type="ECO:0000256" key="4">
    <source>
        <dbReference type="ARBA" id="ARBA00022989"/>
    </source>
</evidence>
<keyword evidence="4 6" id="KW-1133">Transmembrane helix</keyword>
<keyword evidence="5 6" id="KW-0472">Membrane</keyword>
<dbReference type="GO" id="GO:0071578">
    <property type="term" value="P:zinc ion import across plasma membrane"/>
    <property type="evidence" value="ECO:0007669"/>
    <property type="project" value="TreeGrafter"/>
</dbReference>